<dbReference type="Proteomes" id="UP000197446">
    <property type="component" value="Unassembled WGS sequence"/>
</dbReference>
<comment type="caution">
    <text evidence="1">The sequence shown here is derived from an EMBL/GenBank/DDBJ whole genome shotgun (WGS) entry which is preliminary data.</text>
</comment>
<dbReference type="EMBL" id="NISI01000006">
    <property type="protein sequence ID" value="OWR03274.1"/>
    <property type="molecule type" value="Genomic_DNA"/>
</dbReference>
<dbReference type="OrthoDB" id="9152594at2"/>
<organism evidence="1 2">
    <name type="scientific">Roseateles puraquae</name>
    <dbReference type="NCBI Taxonomy" id="431059"/>
    <lineage>
        <taxon>Bacteria</taxon>
        <taxon>Pseudomonadati</taxon>
        <taxon>Pseudomonadota</taxon>
        <taxon>Betaproteobacteria</taxon>
        <taxon>Burkholderiales</taxon>
        <taxon>Sphaerotilaceae</taxon>
        <taxon>Roseateles</taxon>
    </lineage>
</organism>
<reference evidence="1 2" key="1">
    <citation type="journal article" date="2007" name="Int. J. Syst. Evol. Microbiol.">
        <title>Description of Pelomonas aquatica sp. nov. and Pelomonas puraquae sp. nov., isolated from industrial and haemodialysis water.</title>
        <authorList>
            <person name="Gomila M."/>
            <person name="Bowien B."/>
            <person name="Falsen E."/>
            <person name="Moore E.R."/>
            <person name="Lalucat J."/>
        </authorList>
    </citation>
    <scope>NUCLEOTIDE SEQUENCE [LARGE SCALE GENOMIC DNA]</scope>
    <source>
        <strain evidence="1 2">CCUG 52769</strain>
    </source>
</reference>
<sequence>MAFESFDDLARVGLKRTAMKAARVIVKSEFSERQRPQTVFRFSDDLVERAGWTPGVDRIELMIDRDDMAIRARKVAVGGYKLIGNGSARPYLKFTAARGMPIADEAAEATDVVVVAGELMFVLPEGVRLAAS</sequence>
<dbReference type="AlphaFoldDB" id="A0A254N6S8"/>
<evidence type="ECO:0000313" key="2">
    <source>
        <dbReference type="Proteomes" id="UP000197446"/>
    </source>
</evidence>
<proteinExistence type="predicted"/>
<keyword evidence="2" id="KW-1185">Reference proteome</keyword>
<protein>
    <submittedName>
        <fullName evidence="1">Uncharacterized protein</fullName>
    </submittedName>
</protein>
<gene>
    <name evidence="1" type="ORF">CDO81_17105</name>
</gene>
<dbReference type="RefSeq" id="WP_088484426.1">
    <property type="nucleotide sequence ID" value="NZ_NISI01000006.1"/>
</dbReference>
<name>A0A254N6S8_9BURK</name>
<evidence type="ECO:0000313" key="1">
    <source>
        <dbReference type="EMBL" id="OWR03274.1"/>
    </source>
</evidence>
<accession>A0A254N6S8</accession>